<keyword evidence="7 8" id="KW-0472">Membrane</keyword>
<evidence type="ECO:0000256" key="4">
    <source>
        <dbReference type="ARBA" id="ARBA00022475"/>
    </source>
</evidence>
<dbReference type="AlphaFoldDB" id="A0A1B3WEU2"/>
<organism evidence="9 10">
    <name type="scientific">Dialister pneumosintes</name>
    <dbReference type="NCBI Taxonomy" id="39950"/>
    <lineage>
        <taxon>Bacteria</taxon>
        <taxon>Bacillati</taxon>
        <taxon>Bacillota</taxon>
        <taxon>Negativicutes</taxon>
        <taxon>Veillonellales</taxon>
        <taxon>Veillonellaceae</taxon>
        <taxon>Dialister</taxon>
    </lineage>
</organism>
<evidence type="ECO:0000256" key="2">
    <source>
        <dbReference type="ARBA" id="ARBA00009142"/>
    </source>
</evidence>
<feature type="transmembrane region" description="Helical" evidence="8">
    <location>
        <begin position="101"/>
        <end position="118"/>
    </location>
</feature>
<sequence>MDISFYSYLIVCPLTFLAGFIDAVAGGGGLISIPAFMMTGMPMHAVIGTNKLSSSMGTTLATYKYAKNGYITWKIALYCTICAFLGSFTGSHLALLLDQSLFKIIILFILPLTAFYVLRGNSFSSEAVPYEEKKTIIISMICSLLIGIYDGFYGPGTGTFLILLLTGLAHMKLTTANGVSKFINLTTNYTALAVFLANGNVYMMLGLIAGAFNILGNWLGAKAFEKGGVRTVKPIIIIVLTLFFIKTIFEMIST</sequence>
<dbReference type="GO" id="GO:0005886">
    <property type="term" value="C:plasma membrane"/>
    <property type="evidence" value="ECO:0007669"/>
    <property type="project" value="UniProtKB-SubCell"/>
</dbReference>
<evidence type="ECO:0000256" key="1">
    <source>
        <dbReference type="ARBA" id="ARBA00004651"/>
    </source>
</evidence>
<dbReference type="InterPro" id="IPR002781">
    <property type="entry name" value="TM_pro_TauE-like"/>
</dbReference>
<feature type="transmembrane region" description="Helical" evidence="8">
    <location>
        <begin position="191"/>
        <end position="215"/>
    </location>
</feature>
<evidence type="ECO:0000256" key="6">
    <source>
        <dbReference type="ARBA" id="ARBA00022989"/>
    </source>
</evidence>
<dbReference type="STRING" id="39950.BCB69_05750"/>
<dbReference type="Proteomes" id="UP000094757">
    <property type="component" value="Chromosome"/>
</dbReference>
<keyword evidence="5 8" id="KW-0812">Transmembrane</keyword>
<reference evidence="10" key="1">
    <citation type="submission" date="2016-08" db="EMBL/GenBank/DDBJ databases">
        <authorList>
            <person name="Holder M.E."/>
            <person name="Ajami N.J."/>
            <person name="Petrosino J.F."/>
        </authorList>
    </citation>
    <scope>NUCLEOTIDE SEQUENCE [LARGE SCALE GENOMIC DNA]</scope>
    <source>
        <strain evidence="10">F0677</strain>
    </source>
</reference>
<keyword evidence="6 8" id="KW-1133">Transmembrane helix</keyword>
<accession>A0A1B3WEU2</accession>
<dbReference type="Pfam" id="PF01925">
    <property type="entry name" value="TauE"/>
    <property type="match status" value="1"/>
</dbReference>
<feature type="transmembrane region" description="Helical" evidence="8">
    <location>
        <begin position="6"/>
        <end position="33"/>
    </location>
</feature>
<dbReference type="PANTHER" id="PTHR30269">
    <property type="entry name" value="TRANSMEMBRANE PROTEIN YFCA"/>
    <property type="match status" value="1"/>
</dbReference>
<feature type="transmembrane region" description="Helical" evidence="8">
    <location>
        <begin position="235"/>
        <end position="252"/>
    </location>
</feature>
<dbReference type="InterPro" id="IPR052017">
    <property type="entry name" value="TSUP"/>
</dbReference>
<evidence type="ECO:0000256" key="7">
    <source>
        <dbReference type="ARBA" id="ARBA00023136"/>
    </source>
</evidence>
<dbReference type="PANTHER" id="PTHR30269:SF0">
    <property type="entry name" value="MEMBRANE TRANSPORTER PROTEIN YFCA-RELATED"/>
    <property type="match status" value="1"/>
</dbReference>
<evidence type="ECO:0000313" key="9">
    <source>
        <dbReference type="EMBL" id="AOH39485.1"/>
    </source>
</evidence>
<evidence type="ECO:0000256" key="8">
    <source>
        <dbReference type="RuleBase" id="RU363041"/>
    </source>
</evidence>
<evidence type="ECO:0000256" key="5">
    <source>
        <dbReference type="ARBA" id="ARBA00022692"/>
    </source>
</evidence>
<evidence type="ECO:0000313" key="10">
    <source>
        <dbReference type="Proteomes" id="UP000094757"/>
    </source>
</evidence>
<comment type="subcellular location">
    <subcellularLocation>
        <location evidence="1 8">Cell membrane</location>
        <topology evidence="1 8">Multi-pass membrane protein</topology>
    </subcellularLocation>
</comment>
<feature type="transmembrane region" description="Helical" evidence="8">
    <location>
        <begin position="136"/>
        <end position="154"/>
    </location>
</feature>
<dbReference type="RefSeq" id="WP_069177276.1">
    <property type="nucleotide sequence ID" value="NZ_CP017037.1"/>
</dbReference>
<comment type="similarity">
    <text evidence="2 8">Belongs to the 4-toluene sulfonate uptake permease (TSUP) (TC 2.A.102) family.</text>
</comment>
<protein>
    <recommendedName>
        <fullName evidence="8">Probable membrane transporter protein</fullName>
    </recommendedName>
</protein>
<proteinExistence type="inferred from homology"/>
<feature type="transmembrane region" description="Helical" evidence="8">
    <location>
        <begin position="160"/>
        <end position="179"/>
    </location>
</feature>
<feature type="transmembrane region" description="Helical" evidence="8">
    <location>
        <begin position="75"/>
        <end position="95"/>
    </location>
</feature>
<keyword evidence="4 8" id="KW-1003">Cell membrane</keyword>
<dbReference type="EMBL" id="CP017037">
    <property type="protein sequence ID" value="AOH39485.1"/>
    <property type="molecule type" value="Genomic_DNA"/>
</dbReference>
<evidence type="ECO:0000256" key="3">
    <source>
        <dbReference type="ARBA" id="ARBA00022448"/>
    </source>
</evidence>
<keyword evidence="3" id="KW-0813">Transport</keyword>
<dbReference type="KEGG" id="dpn:BCB69_05750"/>
<name>A0A1B3WEU2_9FIRM</name>
<gene>
    <name evidence="9" type="ORF">BCB69_05750</name>
</gene>